<keyword evidence="1 7" id="KW-0436">Ligase</keyword>
<dbReference type="PIRSF" id="PIRSF001554">
    <property type="entry name" value="SucCS_beta"/>
    <property type="match status" value="1"/>
</dbReference>
<evidence type="ECO:0000256" key="2">
    <source>
        <dbReference type="ARBA" id="ARBA00022723"/>
    </source>
</evidence>
<dbReference type="SUPFAM" id="SSF56059">
    <property type="entry name" value="Glutathione synthetase ATP-binding domain-like"/>
    <property type="match status" value="1"/>
</dbReference>
<keyword evidence="8" id="KW-1185">Reference proteome</keyword>
<dbReference type="AlphaFoldDB" id="A0A941B5T5"/>
<dbReference type="InterPro" id="IPR013815">
    <property type="entry name" value="ATP_grasp_subdomain_1"/>
</dbReference>
<dbReference type="Pfam" id="PF08442">
    <property type="entry name" value="ATP-grasp_2"/>
    <property type="match status" value="1"/>
</dbReference>
<organism evidence="7 8">
    <name type="scientific">Streptomyces tagetis</name>
    <dbReference type="NCBI Taxonomy" id="2820809"/>
    <lineage>
        <taxon>Bacteria</taxon>
        <taxon>Bacillati</taxon>
        <taxon>Actinomycetota</taxon>
        <taxon>Actinomycetes</taxon>
        <taxon>Kitasatosporales</taxon>
        <taxon>Streptomycetaceae</taxon>
        <taxon>Streptomyces</taxon>
    </lineage>
</organism>
<dbReference type="InterPro" id="IPR005811">
    <property type="entry name" value="SUCC_ACL_C"/>
</dbReference>
<evidence type="ECO:0000256" key="5">
    <source>
        <dbReference type="PROSITE-ProRule" id="PRU00409"/>
    </source>
</evidence>
<dbReference type="InterPro" id="IPR016102">
    <property type="entry name" value="Succinyl-CoA_synth-like"/>
</dbReference>
<dbReference type="Pfam" id="PF00549">
    <property type="entry name" value="Ligase_CoA"/>
    <property type="match status" value="1"/>
</dbReference>
<dbReference type="GO" id="GO:0004775">
    <property type="term" value="F:succinate-CoA ligase (ADP-forming) activity"/>
    <property type="evidence" value="ECO:0007669"/>
    <property type="project" value="TreeGrafter"/>
</dbReference>
<dbReference type="Gene3D" id="3.30.470.20">
    <property type="entry name" value="ATP-grasp fold, B domain"/>
    <property type="match status" value="1"/>
</dbReference>
<evidence type="ECO:0000313" key="7">
    <source>
        <dbReference type="EMBL" id="MBQ0825673.1"/>
    </source>
</evidence>
<evidence type="ECO:0000256" key="3">
    <source>
        <dbReference type="ARBA" id="ARBA00022741"/>
    </source>
</evidence>
<keyword evidence="5" id="KW-0067">ATP-binding</keyword>
<dbReference type="GO" id="GO:0006104">
    <property type="term" value="P:succinyl-CoA metabolic process"/>
    <property type="evidence" value="ECO:0007669"/>
    <property type="project" value="TreeGrafter"/>
</dbReference>
<dbReference type="GO" id="GO:0006099">
    <property type="term" value="P:tricarboxylic acid cycle"/>
    <property type="evidence" value="ECO:0007669"/>
    <property type="project" value="InterPro"/>
</dbReference>
<evidence type="ECO:0000256" key="4">
    <source>
        <dbReference type="ARBA" id="ARBA00022842"/>
    </source>
</evidence>
<keyword evidence="4" id="KW-0460">Magnesium</keyword>
<evidence type="ECO:0000259" key="6">
    <source>
        <dbReference type="PROSITE" id="PS50975"/>
    </source>
</evidence>
<dbReference type="GO" id="GO:0046872">
    <property type="term" value="F:metal ion binding"/>
    <property type="evidence" value="ECO:0007669"/>
    <property type="project" value="UniProtKB-KW"/>
</dbReference>
<dbReference type="Gene3D" id="3.40.50.261">
    <property type="entry name" value="Succinyl-CoA synthetase domains"/>
    <property type="match status" value="1"/>
</dbReference>
<dbReference type="Gene3D" id="3.30.1490.20">
    <property type="entry name" value="ATP-grasp fold, A domain"/>
    <property type="match status" value="1"/>
</dbReference>
<evidence type="ECO:0000313" key="8">
    <source>
        <dbReference type="Proteomes" id="UP000677875"/>
    </source>
</evidence>
<dbReference type="GO" id="GO:0042709">
    <property type="term" value="C:succinate-CoA ligase complex"/>
    <property type="evidence" value="ECO:0007669"/>
    <property type="project" value="TreeGrafter"/>
</dbReference>
<gene>
    <name evidence="7" type="ORF">J5Y05_03975</name>
</gene>
<dbReference type="PROSITE" id="PS50975">
    <property type="entry name" value="ATP_GRASP"/>
    <property type="match status" value="1"/>
</dbReference>
<dbReference type="InterPro" id="IPR005809">
    <property type="entry name" value="Succ_CoA_ligase-like_bsu"/>
</dbReference>
<reference evidence="7" key="1">
    <citation type="submission" date="2021-04" db="EMBL/GenBank/DDBJ databases">
        <title>Genome seq and assembly of Streptomyces sp. RG38.</title>
        <authorList>
            <person name="Chhetri G."/>
        </authorList>
    </citation>
    <scope>NUCLEOTIDE SEQUENCE</scope>
    <source>
        <strain evidence="7">RG38</strain>
    </source>
</reference>
<dbReference type="InterPro" id="IPR011761">
    <property type="entry name" value="ATP-grasp"/>
</dbReference>
<dbReference type="SUPFAM" id="SSF52210">
    <property type="entry name" value="Succinyl-CoA synthetase domains"/>
    <property type="match status" value="1"/>
</dbReference>
<dbReference type="RefSeq" id="WP_210868325.1">
    <property type="nucleotide sequence ID" value="NZ_JAGPNL010000001.1"/>
</dbReference>
<dbReference type="EMBL" id="JAGPNL010000001">
    <property type="protein sequence ID" value="MBQ0825673.1"/>
    <property type="molecule type" value="Genomic_DNA"/>
</dbReference>
<dbReference type="GO" id="GO:0005829">
    <property type="term" value="C:cytosol"/>
    <property type="evidence" value="ECO:0007669"/>
    <property type="project" value="TreeGrafter"/>
</dbReference>
<comment type="caution">
    <text evidence="7">The sequence shown here is derived from an EMBL/GenBank/DDBJ whole genome shotgun (WGS) entry which is preliminary data.</text>
</comment>
<dbReference type="GO" id="GO:0005524">
    <property type="term" value="F:ATP binding"/>
    <property type="evidence" value="ECO:0007669"/>
    <property type="project" value="UniProtKB-UniRule"/>
</dbReference>
<accession>A0A941B5T5</accession>
<keyword evidence="3 5" id="KW-0547">Nucleotide-binding</keyword>
<protein>
    <submittedName>
        <fullName evidence="7">Acetate--CoA ligase family protein</fullName>
    </submittedName>
</protein>
<dbReference type="Proteomes" id="UP000677875">
    <property type="component" value="Unassembled WGS sequence"/>
</dbReference>
<dbReference type="PANTHER" id="PTHR11815">
    <property type="entry name" value="SUCCINYL-COA SYNTHETASE BETA CHAIN"/>
    <property type="match status" value="1"/>
</dbReference>
<keyword evidence="2" id="KW-0479">Metal-binding</keyword>
<dbReference type="PANTHER" id="PTHR11815:SF10">
    <property type="entry name" value="SUCCINATE--COA LIGASE [GDP-FORMING] SUBUNIT BETA, MITOCHONDRIAL"/>
    <property type="match status" value="1"/>
</dbReference>
<sequence>MDLYEHQARQLFARHGIVVPRAEVTDTPRRAREIARSLGGRVVVKAQVRTGGRAKAGGVRLAADPPAAERAARRILGMEINGHPVRSVMLAEAVDVDREFSVSYVLDRAAGHVLAAASAAGGTEIEELAAQRPEAVTRVPVDPAEGVTAAAACRIARAAGLPPRTVDVLIRLWRVLVREDALRVEVSPLARTARGAFTALDGKVTLDDTAFFHRPDLAPQPPGDPLEARAAARGHVYVRLDGEVGVLGDGPGRVMSTLDALARRGARPAGFLDTGGTLTAPALADALALVLADPSVRSVLVDVSGDPGVPAAGEAVTDGVLAALDRTRRAVPVVVRLAGGRARSIPAAAAHPLVEHAVTLDTAADRAATLAAAPRRRAAPPAHGRG</sequence>
<proteinExistence type="predicted"/>
<dbReference type="InterPro" id="IPR013650">
    <property type="entry name" value="ATP-grasp_succ-CoA_synth-type"/>
</dbReference>
<evidence type="ECO:0000256" key="1">
    <source>
        <dbReference type="ARBA" id="ARBA00022598"/>
    </source>
</evidence>
<name>A0A941B5T5_9ACTN</name>
<feature type="domain" description="ATP-grasp" evidence="6">
    <location>
        <begin position="9"/>
        <end position="211"/>
    </location>
</feature>